<proteinExistence type="inferred from homology"/>
<accession>A0A6N2KYR4</accession>
<dbReference type="GO" id="GO:0005524">
    <property type="term" value="F:ATP binding"/>
    <property type="evidence" value="ECO:0007669"/>
    <property type="project" value="UniProtKB-KW"/>
</dbReference>
<dbReference type="Pfam" id="PF03732">
    <property type="entry name" value="Retrotrans_gag"/>
    <property type="match status" value="1"/>
</dbReference>
<dbReference type="InterPro" id="IPR057135">
    <property type="entry name" value="At4g27190-like_LRR"/>
</dbReference>
<evidence type="ECO:0000259" key="6">
    <source>
        <dbReference type="Pfam" id="PF00931"/>
    </source>
</evidence>
<evidence type="ECO:0000256" key="1">
    <source>
        <dbReference type="ARBA" id="ARBA00008894"/>
    </source>
</evidence>
<feature type="compositionally biased region" description="Low complexity" evidence="5">
    <location>
        <begin position="691"/>
        <end position="701"/>
    </location>
</feature>
<dbReference type="InterPro" id="IPR027417">
    <property type="entry name" value="P-loop_NTPase"/>
</dbReference>
<dbReference type="SUPFAM" id="SSF52058">
    <property type="entry name" value="L domain-like"/>
    <property type="match status" value="1"/>
</dbReference>
<evidence type="ECO:0000259" key="7">
    <source>
        <dbReference type="Pfam" id="PF03732"/>
    </source>
</evidence>
<dbReference type="InterPro" id="IPR042197">
    <property type="entry name" value="Apaf_helical"/>
</dbReference>
<dbReference type="Pfam" id="PF13855">
    <property type="entry name" value="LRR_8"/>
    <property type="match status" value="1"/>
</dbReference>
<dbReference type="InterPro" id="IPR001611">
    <property type="entry name" value="Leu-rich_rpt"/>
</dbReference>
<dbReference type="PRINTS" id="PR00364">
    <property type="entry name" value="DISEASERSIST"/>
</dbReference>
<dbReference type="PANTHER" id="PTHR33463">
    <property type="entry name" value="NB-ARC DOMAIN-CONTAINING PROTEIN-RELATED"/>
    <property type="match status" value="1"/>
</dbReference>
<dbReference type="Gene3D" id="1.10.8.430">
    <property type="entry name" value="Helical domain of apoptotic protease-activating factors"/>
    <property type="match status" value="1"/>
</dbReference>
<name>A0A6N2KYR4_SALVM</name>
<evidence type="ECO:0000256" key="5">
    <source>
        <dbReference type="SAM" id="MobiDB-lite"/>
    </source>
</evidence>
<protein>
    <recommendedName>
        <fullName evidence="10">BED-type domain-containing protein</fullName>
    </recommendedName>
</protein>
<dbReference type="GO" id="GO:0043531">
    <property type="term" value="F:ADP binding"/>
    <property type="evidence" value="ECO:0007669"/>
    <property type="project" value="InterPro"/>
</dbReference>
<feature type="domain" description="Disease resistance protein At4g27190-like leucine-rich repeats" evidence="8">
    <location>
        <begin position="1319"/>
        <end position="1453"/>
    </location>
</feature>
<keyword evidence="4" id="KW-0067">ATP-binding</keyword>
<feature type="region of interest" description="Disordered" evidence="5">
    <location>
        <begin position="690"/>
        <end position="714"/>
    </location>
</feature>
<evidence type="ECO:0000259" key="8">
    <source>
        <dbReference type="Pfam" id="PF23247"/>
    </source>
</evidence>
<evidence type="ECO:0000256" key="4">
    <source>
        <dbReference type="ARBA" id="ARBA00022840"/>
    </source>
</evidence>
<reference evidence="9" key="1">
    <citation type="submission" date="2019-03" db="EMBL/GenBank/DDBJ databases">
        <authorList>
            <person name="Mank J."/>
            <person name="Almeida P."/>
        </authorList>
    </citation>
    <scope>NUCLEOTIDE SEQUENCE</scope>
    <source>
        <strain evidence="9">78183</strain>
    </source>
</reference>
<dbReference type="Gene3D" id="3.40.50.300">
    <property type="entry name" value="P-loop containing nucleotide triphosphate hydrolases"/>
    <property type="match status" value="1"/>
</dbReference>
<evidence type="ECO:0000256" key="2">
    <source>
        <dbReference type="ARBA" id="ARBA00022741"/>
    </source>
</evidence>
<feature type="region of interest" description="Disordered" evidence="5">
    <location>
        <begin position="504"/>
        <end position="528"/>
    </location>
</feature>
<evidence type="ECO:0000256" key="3">
    <source>
        <dbReference type="ARBA" id="ARBA00022821"/>
    </source>
</evidence>
<feature type="compositionally biased region" description="Polar residues" evidence="5">
    <location>
        <begin position="444"/>
        <end position="459"/>
    </location>
</feature>
<dbReference type="FunFam" id="3.40.50.300:FF:001091">
    <property type="entry name" value="Probable disease resistance protein At1g61300"/>
    <property type="match status" value="1"/>
</dbReference>
<organism evidence="9">
    <name type="scientific">Salix viminalis</name>
    <name type="common">Common osier</name>
    <name type="synonym">Basket willow</name>
    <dbReference type="NCBI Taxonomy" id="40686"/>
    <lineage>
        <taxon>Eukaryota</taxon>
        <taxon>Viridiplantae</taxon>
        <taxon>Streptophyta</taxon>
        <taxon>Embryophyta</taxon>
        <taxon>Tracheophyta</taxon>
        <taxon>Spermatophyta</taxon>
        <taxon>Magnoliopsida</taxon>
        <taxon>eudicotyledons</taxon>
        <taxon>Gunneridae</taxon>
        <taxon>Pentapetalae</taxon>
        <taxon>rosids</taxon>
        <taxon>fabids</taxon>
        <taxon>Malpighiales</taxon>
        <taxon>Salicaceae</taxon>
        <taxon>Saliceae</taxon>
        <taxon>Salix</taxon>
    </lineage>
</organism>
<feature type="domain" description="NB-ARC" evidence="6">
    <location>
        <begin position="728"/>
        <end position="892"/>
    </location>
</feature>
<evidence type="ECO:0008006" key="10">
    <source>
        <dbReference type="Google" id="ProtNLM"/>
    </source>
</evidence>
<dbReference type="GO" id="GO:0006952">
    <property type="term" value="P:defense response"/>
    <property type="evidence" value="ECO:0007669"/>
    <property type="project" value="UniProtKB-KW"/>
</dbReference>
<dbReference type="InterPro" id="IPR050905">
    <property type="entry name" value="Plant_NBS-LRR"/>
</dbReference>
<keyword evidence="3" id="KW-0611">Plant defense</keyword>
<dbReference type="PANTHER" id="PTHR33463:SF187">
    <property type="entry name" value="AND NB-ARC DOMAIN DISEASE RESISTANCE PROTEIN, PUTATIVE-RELATED"/>
    <property type="match status" value="1"/>
</dbReference>
<gene>
    <name evidence="9" type="ORF">SVIM_LOCUS158097</name>
</gene>
<dbReference type="InterPro" id="IPR005162">
    <property type="entry name" value="Retrotrans_gag_dom"/>
</dbReference>
<dbReference type="Gene3D" id="3.80.10.10">
    <property type="entry name" value="Ribonuclease Inhibitor"/>
    <property type="match status" value="1"/>
</dbReference>
<dbReference type="SUPFAM" id="SSF52540">
    <property type="entry name" value="P-loop containing nucleoside triphosphate hydrolases"/>
    <property type="match status" value="1"/>
</dbReference>
<feature type="domain" description="Retrotransposon gag" evidence="7">
    <location>
        <begin position="112"/>
        <end position="205"/>
    </location>
</feature>
<dbReference type="Pfam" id="PF23247">
    <property type="entry name" value="LRR_RPS2"/>
    <property type="match status" value="1"/>
</dbReference>
<dbReference type="EMBL" id="CAADRP010000946">
    <property type="protein sequence ID" value="VFU33804.1"/>
    <property type="molecule type" value="Genomic_DNA"/>
</dbReference>
<dbReference type="Pfam" id="PF00931">
    <property type="entry name" value="NB-ARC"/>
    <property type="match status" value="1"/>
</dbReference>
<feature type="compositionally biased region" description="Polar residues" evidence="5">
    <location>
        <begin position="516"/>
        <end position="528"/>
    </location>
</feature>
<keyword evidence="2" id="KW-0547">Nucleotide-binding</keyword>
<evidence type="ECO:0000313" key="9">
    <source>
        <dbReference type="EMBL" id="VFU33804.1"/>
    </source>
</evidence>
<feature type="region of interest" description="Disordered" evidence="5">
    <location>
        <begin position="440"/>
        <end position="459"/>
    </location>
</feature>
<dbReference type="InterPro" id="IPR002182">
    <property type="entry name" value="NB-ARC"/>
</dbReference>
<comment type="similarity">
    <text evidence="1">Belongs to the disease resistance NB-LRR family.</text>
</comment>
<sequence>MGTNKERIEHLESELNSVQEGLQRMEMGMNDKLHHLEETLNRLSNALLTDQMNANHDNHQHEGNHGGRQIVSSKTAKLDFPRFSGDDPTEWFNRVEQYFEYQATADNQKVTMAAYHLEGEANQWWQWLRKILQIEGQVASWERFQEELWARFGPSACEDFDEALSRIKQLGTLRDYQREFERLGNKVNGWTQKALVGTFMGGLNTEIADGIRMFKPQSLKDKRFLRLPPASAPLNFPPANRVAPTTAGSIKRLSWDEMQKRRAQGLCFNCNERFTVGHKYQGPQLLLLEGHVGDVRVTGNGSQRRHLRDYQDSACPVPGVDLGDKCPLGEGTEKEQETLQRTSGEVEAVTVMQPLVKMLRQKDPVLHHVDRSFWEYVQKMDDGRTRCKFCGQLFAKRTSISRIKFHFAGVKGCGVRICEQVPQDVQEAALAAIDDPLEKKHKTGASSSNNEVTNAVSASAQQQNNEMMMAHQREDLSLEEDWMACITVEDMEPLETCSFHEKPSFNQAHEPRGDPSQPTNDQLCSPSVNNDVIVNDSQNVFGVRTETVVQQSNAELDILFVDAGRTLVGVQGMEQGWEEGRVCSHSDMENTGEGSVQHVEKIVPPTIDENYNRRKATERLVQHGVVASSFGVYRNHNAISTGQQEQNKEVNNLTVDGARIQEPNMYAKSWEEIVQFLTRDDIENGIGGVAQPGAGPSSSGGLRHNTSENRGAPLFTSSTKLVGRAFEENRNVIWSWLTHDEVSTIGIYGMGGVGKTTMLKHIYNELLQSPHISHNVYWVTMSRDFSICKLQNKIAKRIELSFSNEEEELGHRATELSHALMKTQRWILILDDLWNSFELHEVGIPMALKGCKLIMTTRSEAVCQQMNSRNNVKVYPLSNEEAWTLFMEEFGHDKQLSPQVEQVAKDITSECVGLPLGIKTIAGTMKGVDDMHEWSDALEDLKQSKVLQDKMEEKRGSNRLLIDEGVVKWQKSREAEINKGHTMLDRLERACLLERLCGGDYVKMHDLIRDMAIQILEENSRAIVKVGAQLKELPDAEEWSEKLTCVSLMDNQIEEICSRHSPRCPNLSTLLLCKNYWLQFITDSFFKQLHGLKVLDLSRTNIECLPNSVTNLVGLTSLLSLVPSLKKLRALKRLDLSTPLKKIPHGMKCLSNLRYLRMNGCGEKKFPGGILPKLSQLQVFILEEWISDDAQVTVEGKEVGCLKKLESLECHFEDQSNYMEYLKSQEETQSLRTYKIVVGQLSEDERCDLKRQMGIEKIPKYNQQLILKCIDAGSIGDVFSLKYANEPEVITLSSCNNMESLVSSSWFCSAPLPKPSPSYNGIFSALKLLSCSDCKSMKKLFPSVLLPYLVNLEEITVTECEKMEEIIGGARSNEEGVMVEESGNSNNNEFKLSKLTKLHLVNLPKLKSICSAKLICDSLQEIKVRKCNSMEILVPSSWNCPVNLKRIRVSRCEKMEELIGGTRSDEEGNIGEESSNNNKEFKLPNLRELYLTGLPELKSICSAKLICDSLEEIALICCEKLKRMPICLSLLENGQPSPPPSLKAIRIHPEKWWESEVEWEHPNTKDVLRPFVRGCQLYQPMAKSCYPNFTFL</sequence>
<dbReference type="InterPro" id="IPR032675">
    <property type="entry name" value="LRR_dom_sf"/>
</dbReference>
<feature type="compositionally biased region" description="Basic and acidic residues" evidence="5">
    <location>
        <begin position="504"/>
        <end position="513"/>
    </location>
</feature>